<accession>A0ABU9MFP5</accession>
<gene>
    <name evidence="1" type="ORF">AABB92_04610</name>
</gene>
<protein>
    <submittedName>
        <fullName evidence="1">Uncharacterized protein</fullName>
    </submittedName>
</protein>
<name>A0ABU9MFP5_9GAMM</name>
<evidence type="ECO:0000313" key="1">
    <source>
        <dbReference type="EMBL" id="MEL7694942.1"/>
    </source>
</evidence>
<proteinExistence type="predicted"/>
<sequence>MKIITWQHKPKRSFWFRIFGYGLNIINRDLYPAPFSIRNGCRKEIRVGRWGVHVLRRKQLGVTNEKANSRKVQKRNRRLQVDGCRRSRYVYSR</sequence>
<reference evidence="1 2" key="1">
    <citation type="submission" date="2024-04" db="EMBL/GenBank/DDBJ databases">
        <authorList>
            <person name="Suleimanova A.D."/>
            <person name="Pudova D.S."/>
            <person name="Shagimardanova E.I."/>
            <person name="Sharipova M.R."/>
        </authorList>
    </citation>
    <scope>NUCLEOTIDE SEQUENCE [LARGE SCALE GENOMIC DNA]</scope>
    <source>
        <strain evidence="1 2">3.1</strain>
    </source>
</reference>
<dbReference type="RefSeq" id="WP_152659083.1">
    <property type="nucleotide sequence ID" value="NZ_JBCGBG010000001.1"/>
</dbReference>
<comment type="caution">
    <text evidence="1">The sequence shown here is derived from an EMBL/GenBank/DDBJ whole genome shotgun (WGS) entry which is preliminary data.</text>
</comment>
<dbReference type="Proteomes" id="UP001468095">
    <property type="component" value="Unassembled WGS sequence"/>
</dbReference>
<organism evidence="1 2">
    <name type="scientific">Pantoea brenneri</name>
    <dbReference type="NCBI Taxonomy" id="472694"/>
    <lineage>
        <taxon>Bacteria</taxon>
        <taxon>Pseudomonadati</taxon>
        <taxon>Pseudomonadota</taxon>
        <taxon>Gammaproteobacteria</taxon>
        <taxon>Enterobacterales</taxon>
        <taxon>Erwiniaceae</taxon>
        <taxon>Pantoea</taxon>
    </lineage>
</organism>
<evidence type="ECO:0000313" key="2">
    <source>
        <dbReference type="Proteomes" id="UP001468095"/>
    </source>
</evidence>
<dbReference type="EMBL" id="JBCGBG010000001">
    <property type="protein sequence ID" value="MEL7694942.1"/>
    <property type="molecule type" value="Genomic_DNA"/>
</dbReference>
<keyword evidence="2" id="KW-1185">Reference proteome</keyword>